<dbReference type="InterPro" id="IPR011990">
    <property type="entry name" value="TPR-like_helical_dom_sf"/>
</dbReference>
<sequence>MHLVMGNPSRARQEVRLDAAAIEQLLERVGGPVEGERSGLARLAEVDAILSVVPEGESWARLQRMRANILVQMPGEGAADYIEQALGAYEQALRFCSPETNPVTWARTLSNCSVAWRRRIRGRRAENLERAMACLARIGDRLNPERHPRLWASSQANLGNAFLQRIVGDPRENIERAIDRYRCALTIFTPHDYPDLYCRCAANLAHAYEIRIAGDREENMEDAIALGRLALRIHEALPANTEWARLHNNLGSMYRSRIAGDRAENVESAIGHYRAALRVWKRAGFADDWARVQHNLGVAYRKRARGDPEANLKRSRGHLRAALSVRTLERFPSDWLRSQHSLALTETQTGNWPQVERIARDIMRFLGDAIAGLGNWYEMRRLIGAASATKNLGVLAIAEQGNLADAFAFLIQGRGLVHRALLGAGQTSGALDAGDADPSFPPPGEAVIAFCVPPLDGRDLPVFVACADDRAQPVRLVRLTGLDRAALESLFERKAGRESSWLDGYQVLLEQGDPAAFSRAMERVAQTLDGDLAPLWQVLDALPASVRRLRIAPSGALSLFPPSMLRGGERKILNRFDLVSAVGGLSNASAFVARDTGRRRLLSVADPTGDLPHSRAEGNMLGALFESEASLLGKRATKQRVLDAVSRAGPLDYLHFACHGRFRWRHPEASGLMMAGGEILRLSEILGRIRLGSETLVVLSACETGIAEYRELPDETYGLALAFLGAGASAVICSLWPVSDRSTRLLMLKLYEYLHAGVSAPAALRAAQRWLRDAPGDELQSLVQQLDPRVRAAGDLNADCGSGSMRIKWVSDDPPGRAPGERPFAHPFHWAGFVCIA</sequence>
<evidence type="ECO:0000313" key="2">
    <source>
        <dbReference type="EMBL" id="MFD2110758.1"/>
    </source>
</evidence>
<protein>
    <submittedName>
        <fullName evidence="2">CHAT domain-containing protein</fullName>
    </submittedName>
</protein>
<dbReference type="PANTHER" id="PTHR10098">
    <property type="entry name" value="RAPSYN-RELATED"/>
    <property type="match status" value="1"/>
</dbReference>
<dbReference type="SUPFAM" id="SSF48452">
    <property type="entry name" value="TPR-like"/>
    <property type="match status" value="2"/>
</dbReference>
<gene>
    <name evidence="2" type="ORF">ACFSJC_02745</name>
</gene>
<accession>A0ABW4Y7S0</accession>
<dbReference type="Proteomes" id="UP001597337">
    <property type="component" value="Unassembled WGS sequence"/>
</dbReference>
<comment type="caution">
    <text evidence="2">The sequence shown here is derived from an EMBL/GenBank/DDBJ whole genome shotgun (WGS) entry which is preliminary data.</text>
</comment>
<dbReference type="EMBL" id="JBHUHX010000004">
    <property type="protein sequence ID" value="MFD2110758.1"/>
    <property type="molecule type" value="Genomic_DNA"/>
</dbReference>
<evidence type="ECO:0000259" key="1">
    <source>
        <dbReference type="Pfam" id="PF12770"/>
    </source>
</evidence>
<evidence type="ECO:0000313" key="3">
    <source>
        <dbReference type="Proteomes" id="UP001597337"/>
    </source>
</evidence>
<reference evidence="3" key="1">
    <citation type="journal article" date="2019" name="Int. J. Syst. Evol. Microbiol.">
        <title>The Global Catalogue of Microorganisms (GCM) 10K type strain sequencing project: providing services to taxonomists for standard genome sequencing and annotation.</title>
        <authorList>
            <consortium name="The Broad Institute Genomics Platform"/>
            <consortium name="The Broad Institute Genome Sequencing Center for Infectious Disease"/>
            <person name="Wu L."/>
            <person name="Ma J."/>
        </authorList>
    </citation>
    <scope>NUCLEOTIDE SEQUENCE [LARGE SCALE GENOMIC DNA]</scope>
    <source>
        <strain evidence="3">KACC 12597</strain>
    </source>
</reference>
<dbReference type="Gene3D" id="1.25.40.10">
    <property type="entry name" value="Tetratricopeptide repeat domain"/>
    <property type="match status" value="2"/>
</dbReference>
<dbReference type="PANTHER" id="PTHR10098:SF108">
    <property type="entry name" value="TETRATRICOPEPTIDE REPEAT PROTEIN 28"/>
    <property type="match status" value="1"/>
</dbReference>
<keyword evidence="3" id="KW-1185">Reference proteome</keyword>
<proteinExistence type="predicted"/>
<feature type="domain" description="CHAT" evidence="1">
    <location>
        <begin position="535"/>
        <end position="836"/>
    </location>
</feature>
<dbReference type="RefSeq" id="WP_386022858.1">
    <property type="nucleotide sequence ID" value="NZ_JBHUHX010000004.1"/>
</dbReference>
<dbReference type="InterPro" id="IPR024983">
    <property type="entry name" value="CHAT_dom"/>
</dbReference>
<name>A0ABW4Y7S0_9GAMM</name>
<organism evidence="2 3">
    <name type="scientific">Thiorhodococcus fuscus</name>
    <dbReference type="NCBI Taxonomy" id="527200"/>
    <lineage>
        <taxon>Bacteria</taxon>
        <taxon>Pseudomonadati</taxon>
        <taxon>Pseudomonadota</taxon>
        <taxon>Gammaproteobacteria</taxon>
        <taxon>Chromatiales</taxon>
        <taxon>Chromatiaceae</taxon>
        <taxon>Thiorhodococcus</taxon>
    </lineage>
</organism>
<dbReference type="Pfam" id="PF12770">
    <property type="entry name" value="CHAT"/>
    <property type="match status" value="1"/>
</dbReference>